<sequence>MVWQPSPILETSGHTEVNSQKTHAWGEDFWSWPGAALQANQSNLTYLTSANAGSDRDMQNFILDEGPMMSPNPNFLSGSGFVLPPDRLSANRFEPASGLKKAMNIKGEGKALAENVEQVVLPVLTLRPSDTSFHSHKLTHHLLTQ</sequence>
<proteinExistence type="predicted"/>
<name>A0A4S4L3M9_9AGAM</name>
<dbReference type="Proteomes" id="UP000308199">
    <property type="component" value="Unassembled WGS sequence"/>
</dbReference>
<organism evidence="1 2">
    <name type="scientific">Phellinidium pouzarii</name>
    <dbReference type="NCBI Taxonomy" id="167371"/>
    <lineage>
        <taxon>Eukaryota</taxon>
        <taxon>Fungi</taxon>
        <taxon>Dikarya</taxon>
        <taxon>Basidiomycota</taxon>
        <taxon>Agaricomycotina</taxon>
        <taxon>Agaricomycetes</taxon>
        <taxon>Hymenochaetales</taxon>
        <taxon>Hymenochaetaceae</taxon>
        <taxon>Phellinidium</taxon>
    </lineage>
</organism>
<accession>A0A4S4L3M9</accession>
<protein>
    <submittedName>
        <fullName evidence="1">Uncharacterized protein</fullName>
    </submittedName>
</protein>
<evidence type="ECO:0000313" key="1">
    <source>
        <dbReference type="EMBL" id="THH04100.1"/>
    </source>
</evidence>
<gene>
    <name evidence="1" type="ORF">EW145_g5770</name>
</gene>
<reference evidence="1 2" key="1">
    <citation type="submission" date="2019-02" db="EMBL/GenBank/DDBJ databases">
        <title>Genome sequencing of the rare red list fungi Phellinidium pouzarii.</title>
        <authorList>
            <person name="Buettner E."/>
            <person name="Kellner H."/>
        </authorList>
    </citation>
    <scope>NUCLEOTIDE SEQUENCE [LARGE SCALE GENOMIC DNA]</scope>
    <source>
        <strain evidence="1 2">DSM 108285</strain>
    </source>
</reference>
<comment type="caution">
    <text evidence="1">The sequence shown here is derived from an EMBL/GenBank/DDBJ whole genome shotgun (WGS) entry which is preliminary data.</text>
</comment>
<dbReference type="AlphaFoldDB" id="A0A4S4L3M9"/>
<evidence type="ECO:0000313" key="2">
    <source>
        <dbReference type="Proteomes" id="UP000308199"/>
    </source>
</evidence>
<keyword evidence="2" id="KW-1185">Reference proteome</keyword>
<dbReference type="EMBL" id="SGPK01000376">
    <property type="protein sequence ID" value="THH04100.1"/>
    <property type="molecule type" value="Genomic_DNA"/>
</dbReference>